<evidence type="ECO:0000256" key="2">
    <source>
        <dbReference type="ARBA" id="ARBA00008787"/>
    </source>
</evidence>
<keyword evidence="3 6" id="KW-0963">Cytoplasm</keyword>
<comment type="subcellular location">
    <subcellularLocation>
        <location evidence="1 6">Cytoplasm</location>
        <location evidence="1 6">Cytosol</location>
    </subcellularLocation>
</comment>
<comment type="similarity">
    <text evidence="2 6">Belongs to the FliS family.</text>
</comment>
<evidence type="ECO:0000256" key="1">
    <source>
        <dbReference type="ARBA" id="ARBA00004514"/>
    </source>
</evidence>
<keyword evidence="5" id="KW-0143">Chaperone</keyword>
<protein>
    <recommendedName>
        <fullName evidence="6">Flagellar secretion chaperone FliS</fullName>
    </recommendedName>
</protein>
<keyword evidence="7" id="KW-0282">Flagellum</keyword>
<keyword evidence="7" id="KW-0969">Cilium</keyword>
<dbReference type="NCBIfam" id="TIGR00208">
    <property type="entry name" value="fliS"/>
    <property type="match status" value="1"/>
</dbReference>
<keyword evidence="7" id="KW-0966">Cell projection</keyword>
<evidence type="ECO:0000256" key="5">
    <source>
        <dbReference type="ARBA" id="ARBA00023186"/>
    </source>
</evidence>
<evidence type="ECO:0000256" key="6">
    <source>
        <dbReference type="PIRNR" id="PIRNR039090"/>
    </source>
</evidence>
<dbReference type="GO" id="GO:0044780">
    <property type="term" value="P:bacterial-type flagellum assembly"/>
    <property type="evidence" value="ECO:0007669"/>
    <property type="project" value="InterPro"/>
</dbReference>
<dbReference type="Proteomes" id="UP001321450">
    <property type="component" value="Chromosome"/>
</dbReference>
<gene>
    <name evidence="7" type="ORF">MIN45_P1447</name>
</gene>
<dbReference type="GO" id="GO:0071973">
    <property type="term" value="P:bacterial-type flagellum-dependent cell motility"/>
    <property type="evidence" value="ECO:0007669"/>
    <property type="project" value="TreeGrafter"/>
</dbReference>
<dbReference type="PANTHER" id="PTHR34773:SF1">
    <property type="entry name" value="FLAGELLAR SECRETION CHAPERONE FLIS"/>
    <property type="match status" value="1"/>
</dbReference>
<evidence type="ECO:0000256" key="3">
    <source>
        <dbReference type="ARBA" id="ARBA00022490"/>
    </source>
</evidence>
<dbReference type="AlphaFoldDB" id="A0AAU9CN66"/>
<dbReference type="SUPFAM" id="SSF101116">
    <property type="entry name" value="Flagellar export chaperone FliS"/>
    <property type="match status" value="1"/>
</dbReference>
<dbReference type="InterPro" id="IPR036584">
    <property type="entry name" value="FliS_sf"/>
</dbReference>
<dbReference type="InterPro" id="IPR003713">
    <property type="entry name" value="FliS"/>
</dbReference>
<reference evidence="8" key="1">
    <citation type="journal article" date="2024" name="Int. J. Syst. Evol. Microbiol.">
        <title>Methylomarinovum tepidoasis sp. nov., a moderately thermophilic methanotroph of the family Methylothermaceae isolated from a deep-sea hydrothermal field.</title>
        <authorList>
            <person name="Hirayama H."/>
            <person name="Takaki Y."/>
            <person name="Abe M."/>
            <person name="Miyazaki M."/>
            <person name="Uematsu K."/>
            <person name="Matsui Y."/>
            <person name="Takai K."/>
        </authorList>
    </citation>
    <scope>NUCLEOTIDE SEQUENCE [LARGE SCALE GENOMIC DNA]</scope>
    <source>
        <strain evidence="8">IN45</strain>
    </source>
</reference>
<sequence length="142" mass="15280">MYATAGNAALKQYQQVGTEGQVADADGHRLVMLLFEGALERINAARAALEAGNLARKGELIGKAVTILGGLRETLDFEAGGELAENLDLLYGYMQRRLLEAHVKNQPELMQEVVGLLRPLAEAWAAIPEEARRVPLETAAGA</sequence>
<dbReference type="RefSeq" id="WP_286291353.1">
    <property type="nucleotide sequence ID" value="NZ_AP024718.1"/>
</dbReference>
<dbReference type="PIRSF" id="PIRSF039090">
    <property type="entry name" value="Flis"/>
    <property type="match status" value="1"/>
</dbReference>
<dbReference type="KEGG" id="meiy:MIN45_P1447"/>
<evidence type="ECO:0000313" key="7">
    <source>
        <dbReference type="EMBL" id="BCX89077.1"/>
    </source>
</evidence>
<dbReference type="Gene3D" id="1.20.120.340">
    <property type="entry name" value="Flagellar protein FliS"/>
    <property type="match status" value="1"/>
</dbReference>
<accession>A0AAU9CN66</accession>
<dbReference type="GO" id="GO:0005829">
    <property type="term" value="C:cytosol"/>
    <property type="evidence" value="ECO:0007669"/>
    <property type="project" value="UniProtKB-SubCell"/>
</dbReference>
<name>A0AAU9CN66_9GAMM</name>
<dbReference type="PANTHER" id="PTHR34773">
    <property type="entry name" value="FLAGELLAR SECRETION CHAPERONE FLIS"/>
    <property type="match status" value="1"/>
</dbReference>
<dbReference type="Pfam" id="PF02561">
    <property type="entry name" value="FliS"/>
    <property type="match status" value="1"/>
</dbReference>
<evidence type="ECO:0000313" key="8">
    <source>
        <dbReference type="Proteomes" id="UP001321450"/>
    </source>
</evidence>
<keyword evidence="4 6" id="KW-1005">Bacterial flagellum biogenesis</keyword>
<evidence type="ECO:0000256" key="4">
    <source>
        <dbReference type="ARBA" id="ARBA00022795"/>
    </source>
</evidence>
<dbReference type="EMBL" id="AP024718">
    <property type="protein sequence ID" value="BCX89077.1"/>
    <property type="molecule type" value="Genomic_DNA"/>
</dbReference>
<dbReference type="CDD" id="cd16098">
    <property type="entry name" value="FliS"/>
    <property type="match status" value="1"/>
</dbReference>
<keyword evidence="8" id="KW-1185">Reference proteome</keyword>
<proteinExistence type="inferred from homology"/>
<organism evidence="7 8">
    <name type="scientific">Methylomarinovum tepidoasis</name>
    <dbReference type="NCBI Taxonomy" id="2840183"/>
    <lineage>
        <taxon>Bacteria</taxon>
        <taxon>Pseudomonadati</taxon>
        <taxon>Pseudomonadota</taxon>
        <taxon>Gammaproteobacteria</taxon>
        <taxon>Methylococcales</taxon>
        <taxon>Methylothermaceae</taxon>
        <taxon>Methylomarinovum</taxon>
    </lineage>
</organism>